<feature type="transmembrane region" description="Helical" evidence="1">
    <location>
        <begin position="33"/>
        <end position="53"/>
    </location>
</feature>
<keyword evidence="3" id="KW-1185">Reference proteome</keyword>
<evidence type="ECO:0000313" key="3">
    <source>
        <dbReference type="Proteomes" id="UP001064632"/>
    </source>
</evidence>
<accession>A0ABY6BE09</accession>
<feature type="transmembrane region" description="Helical" evidence="1">
    <location>
        <begin position="89"/>
        <end position="111"/>
    </location>
</feature>
<organism evidence="2 3">
    <name type="scientific">Tahibacter amnicola</name>
    <dbReference type="NCBI Taxonomy" id="2976241"/>
    <lineage>
        <taxon>Bacteria</taxon>
        <taxon>Pseudomonadati</taxon>
        <taxon>Pseudomonadota</taxon>
        <taxon>Gammaproteobacteria</taxon>
        <taxon>Lysobacterales</taxon>
        <taxon>Rhodanobacteraceae</taxon>
        <taxon>Tahibacter</taxon>
    </lineage>
</organism>
<feature type="transmembrane region" description="Helical" evidence="1">
    <location>
        <begin position="123"/>
        <end position="141"/>
    </location>
</feature>
<protein>
    <submittedName>
        <fullName evidence="2">Uncharacterized protein</fullName>
    </submittedName>
</protein>
<feature type="transmembrane region" description="Helical" evidence="1">
    <location>
        <begin position="59"/>
        <end position="82"/>
    </location>
</feature>
<keyword evidence="1" id="KW-0812">Transmembrane</keyword>
<proteinExistence type="predicted"/>
<keyword evidence="1" id="KW-0472">Membrane</keyword>
<dbReference type="Proteomes" id="UP001064632">
    <property type="component" value="Chromosome"/>
</dbReference>
<keyword evidence="1" id="KW-1133">Transmembrane helix</keyword>
<evidence type="ECO:0000256" key="1">
    <source>
        <dbReference type="SAM" id="Phobius"/>
    </source>
</evidence>
<dbReference type="RefSeq" id="WP_261695046.1">
    <property type="nucleotide sequence ID" value="NZ_CP104694.1"/>
</dbReference>
<dbReference type="EMBL" id="CP104694">
    <property type="protein sequence ID" value="UXI68084.1"/>
    <property type="molecule type" value="Genomic_DNA"/>
</dbReference>
<evidence type="ECO:0000313" key="2">
    <source>
        <dbReference type="EMBL" id="UXI68084.1"/>
    </source>
</evidence>
<gene>
    <name evidence="2" type="ORF">N4264_00065</name>
</gene>
<name>A0ABY6BE09_9GAMM</name>
<sequence>MDVPGNARTFFSPDYLAAMRAGFWREPRRPWKLVTFALSMSVLLYGAVMFEIADWDVGVTLLMGTLTYLLAPWCLFVVVSALQFRPAGWWWHLPVAIAVALFVVDTSYMVYSQLVGNQTDREGNFHASFPLYFLAGAAWLYRGSLRELLADLRSATRKEG</sequence>
<reference evidence="2" key="1">
    <citation type="submission" date="2022-09" db="EMBL/GenBank/DDBJ databases">
        <title>Tahibacter sp. nov., isolated from a fresh water.</title>
        <authorList>
            <person name="Baek J.H."/>
            <person name="Lee J.K."/>
            <person name="Kim J.M."/>
            <person name="Jeon C.O."/>
        </authorList>
    </citation>
    <scope>NUCLEOTIDE SEQUENCE</scope>
    <source>
        <strain evidence="2">W38</strain>
    </source>
</reference>